<dbReference type="RefSeq" id="WP_044830703.1">
    <property type="nucleotide sequence ID" value="NZ_CP059735.1"/>
</dbReference>
<proteinExistence type="predicted"/>
<evidence type="ECO:0000256" key="1">
    <source>
        <dbReference type="SAM" id="SignalP"/>
    </source>
</evidence>
<dbReference type="InterPro" id="IPR045689">
    <property type="entry name" value="Slr4"/>
</dbReference>
<protein>
    <recommendedName>
        <fullName evidence="4">EF-hand domain-containing protein</fullName>
    </recommendedName>
</protein>
<dbReference type="EMBL" id="CP059735">
    <property type="protein sequence ID" value="WDE00527.1"/>
    <property type="molecule type" value="Genomic_DNA"/>
</dbReference>
<keyword evidence="1" id="KW-0732">Signal</keyword>
<gene>
    <name evidence="2" type="ORF">SG35_007795</name>
</gene>
<evidence type="ECO:0000313" key="3">
    <source>
        <dbReference type="Proteomes" id="UP000032568"/>
    </source>
</evidence>
<reference evidence="2 3" key="1">
    <citation type="journal article" date="2015" name="Genome Announc.">
        <title>Draft Genome Sequences of Marine Isolates of Thalassomonas viridans and Thalassomonas actiniarum.</title>
        <authorList>
            <person name="Olonade I."/>
            <person name="van Zyl L.J."/>
            <person name="Trindade M."/>
        </authorList>
    </citation>
    <scope>NUCLEOTIDE SEQUENCE [LARGE SCALE GENOMIC DNA]</scope>
    <source>
        <strain evidence="2 3">A5K-106</strain>
    </source>
</reference>
<dbReference type="KEGG" id="tact:SG35_007795"/>
<name>A0AAE9YVX1_9GAMM</name>
<dbReference type="AlphaFoldDB" id="A0AAE9YVX1"/>
<evidence type="ECO:0000313" key="2">
    <source>
        <dbReference type="EMBL" id="WDE00527.1"/>
    </source>
</evidence>
<dbReference type="CDD" id="cd22554">
    <property type="entry name" value="Slr4-like"/>
    <property type="match status" value="1"/>
</dbReference>
<organism evidence="2 3">
    <name type="scientific">Thalassomonas actiniarum</name>
    <dbReference type="NCBI Taxonomy" id="485447"/>
    <lineage>
        <taxon>Bacteria</taxon>
        <taxon>Pseudomonadati</taxon>
        <taxon>Pseudomonadota</taxon>
        <taxon>Gammaproteobacteria</taxon>
        <taxon>Alteromonadales</taxon>
        <taxon>Colwelliaceae</taxon>
        <taxon>Thalassomonas</taxon>
    </lineage>
</organism>
<accession>A0AAE9YVX1</accession>
<dbReference type="InterPro" id="IPR018247">
    <property type="entry name" value="EF_Hand_1_Ca_BS"/>
</dbReference>
<keyword evidence="3" id="KW-1185">Reference proteome</keyword>
<dbReference type="PROSITE" id="PS00018">
    <property type="entry name" value="EF_HAND_1"/>
    <property type="match status" value="1"/>
</dbReference>
<sequence length="571" mass="59324">MFKKTLLALTIAGTASAANAATVYADITDAVVGDLNTLLTVATPAAGDPYGTDGVITGTENNCDAAATTLGVTLDEGAFTNAGADDDSLTFGAAGQDQTRVIMTATNACTILLDAETKDTTPALDGIEYSTATAIELTPDFIVGLGGLKDEDTITLTFSGAKIDTTLTVAPTVTVSGDAGVRDTGTAATFIGTAADMTFDLLDIDPDGEFVRFTVKSADSATTTVAPNAILNVAGIFLDSTGLSSATSVAMSTVAINTSGTEYDPSSAATIVSLTPQYEATVTTAFDALIDVGDDRQGFENSASADALTLNVDKLTTGLELTPEEATYVITGDFSWMLDDSIDTDESGTLTSAEIANAVTYAGDTLKSYAIDTDLTELTVTTTTGAAVTATQVFTFTVPGYDNGAMEHPVINVQDFTVKVDVQDDDAFTTDPVNMSANLITDAGEWDLNGSVIYLPYVPFGPNTQPIIRHTNKGNQTGDLTVRYMVEGVDTSWNALSAANVDDATPGVRNMLTLITDALKDEGYDATTDGFKVALEFVTNVPSEDVFVYGGAKVTAEGQDRIHLGTLKDND</sequence>
<dbReference type="Pfam" id="PF19526">
    <property type="entry name" value="Slr4"/>
    <property type="match status" value="1"/>
</dbReference>
<dbReference type="Proteomes" id="UP000032568">
    <property type="component" value="Chromosome"/>
</dbReference>
<feature type="chain" id="PRO_5042167937" description="EF-hand domain-containing protein" evidence="1">
    <location>
        <begin position="21"/>
        <end position="571"/>
    </location>
</feature>
<reference evidence="2 3" key="2">
    <citation type="journal article" date="2022" name="Mar. Drugs">
        <title>Bioassay-Guided Fractionation Leads to the Detection of Cholic Acid Generated by the Rare Thalassomonas sp.</title>
        <authorList>
            <person name="Pheiffer F."/>
            <person name="Schneider Y.K."/>
            <person name="Hansen E.H."/>
            <person name="Andersen J.H."/>
            <person name="Isaksson J."/>
            <person name="Busche T."/>
            <person name="R C."/>
            <person name="Kalinowski J."/>
            <person name="Zyl L.V."/>
            <person name="Trindade M."/>
        </authorList>
    </citation>
    <scope>NUCLEOTIDE SEQUENCE [LARGE SCALE GENOMIC DNA]</scope>
    <source>
        <strain evidence="2 3">A5K-106</strain>
    </source>
</reference>
<feature type="signal peptide" evidence="1">
    <location>
        <begin position="1"/>
        <end position="20"/>
    </location>
</feature>
<evidence type="ECO:0008006" key="4">
    <source>
        <dbReference type="Google" id="ProtNLM"/>
    </source>
</evidence>